<organism evidence="1">
    <name type="scientific">Arundo donax</name>
    <name type="common">Giant reed</name>
    <name type="synonym">Donax arundinaceus</name>
    <dbReference type="NCBI Taxonomy" id="35708"/>
    <lineage>
        <taxon>Eukaryota</taxon>
        <taxon>Viridiplantae</taxon>
        <taxon>Streptophyta</taxon>
        <taxon>Embryophyta</taxon>
        <taxon>Tracheophyta</taxon>
        <taxon>Spermatophyta</taxon>
        <taxon>Magnoliopsida</taxon>
        <taxon>Liliopsida</taxon>
        <taxon>Poales</taxon>
        <taxon>Poaceae</taxon>
        <taxon>PACMAD clade</taxon>
        <taxon>Arundinoideae</taxon>
        <taxon>Arundineae</taxon>
        <taxon>Arundo</taxon>
    </lineage>
</organism>
<dbReference type="AlphaFoldDB" id="A0A0A9D1A8"/>
<protein>
    <submittedName>
        <fullName evidence="1">Uncharacterized protein</fullName>
    </submittedName>
</protein>
<reference evidence="1" key="2">
    <citation type="journal article" date="2015" name="Data Brief">
        <title>Shoot transcriptome of the giant reed, Arundo donax.</title>
        <authorList>
            <person name="Barrero R.A."/>
            <person name="Guerrero F.D."/>
            <person name="Moolhuijzen P."/>
            <person name="Goolsby J.A."/>
            <person name="Tidwell J."/>
            <person name="Bellgard S.E."/>
            <person name="Bellgard M.I."/>
        </authorList>
    </citation>
    <scope>NUCLEOTIDE SEQUENCE</scope>
    <source>
        <tissue evidence="1">Shoot tissue taken approximately 20 cm above the soil surface</tissue>
    </source>
</reference>
<evidence type="ECO:0000313" key="1">
    <source>
        <dbReference type="EMBL" id="JAD80468.1"/>
    </source>
</evidence>
<accession>A0A0A9D1A8</accession>
<name>A0A0A9D1A8_ARUDO</name>
<sequence length="78" mass="8845">MLHKNCHTKSACSSHENFFVSNGKTCSSSLDICWVRQVCMAPVQDASSLRRLSSFCMSNCKRENNWLKRSLSPLCSKE</sequence>
<proteinExistence type="predicted"/>
<dbReference type="EMBL" id="GBRH01217427">
    <property type="protein sequence ID" value="JAD80468.1"/>
    <property type="molecule type" value="Transcribed_RNA"/>
</dbReference>
<reference evidence="1" key="1">
    <citation type="submission" date="2014-09" db="EMBL/GenBank/DDBJ databases">
        <authorList>
            <person name="Magalhaes I.L.F."/>
            <person name="Oliveira U."/>
            <person name="Santos F.R."/>
            <person name="Vidigal T.H.D.A."/>
            <person name="Brescovit A.D."/>
            <person name="Santos A.J."/>
        </authorList>
    </citation>
    <scope>NUCLEOTIDE SEQUENCE</scope>
    <source>
        <tissue evidence="1">Shoot tissue taken approximately 20 cm above the soil surface</tissue>
    </source>
</reference>